<dbReference type="InterPro" id="IPR052163">
    <property type="entry name" value="DGC-Regulatory_Protein"/>
</dbReference>
<dbReference type="EMBL" id="JBHSEW010000004">
    <property type="protein sequence ID" value="MFC4621871.1"/>
    <property type="molecule type" value="Genomic_DNA"/>
</dbReference>
<dbReference type="Gene3D" id="3.30.70.270">
    <property type="match status" value="1"/>
</dbReference>
<dbReference type="EC" id="2.7.7.65" evidence="7"/>
<dbReference type="InterPro" id="IPR000014">
    <property type="entry name" value="PAS"/>
</dbReference>
<keyword evidence="2" id="KW-0812">Transmembrane</keyword>
<dbReference type="PANTHER" id="PTHR46663:SF2">
    <property type="entry name" value="GGDEF DOMAIN-CONTAINING PROTEIN"/>
    <property type="match status" value="1"/>
</dbReference>
<feature type="region of interest" description="Disordered" evidence="1">
    <location>
        <begin position="657"/>
        <end position="682"/>
    </location>
</feature>
<keyword evidence="3" id="KW-0732">Signal</keyword>
<dbReference type="SUPFAM" id="SSF55785">
    <property type="entry name" value="PYP-like sensor domain (PAS domain)"/>
    <property type="match status" value="1"/>
</dbReference>
<feature type="signal peptide" evidence="3">
    <location>
        <begin position="1"/>
        <end position="33"/>
    </location>
</feature>
<evidence type="ECO:0000259" key="6">
    <source>
        <dbReference type="PROSITE" id="PS50887"/>
    </source>
</evidence>
<dbReference type="SUPFAM" id="SSF55073">
    <property type="entry name" value="Nucleotide cyclase"/>
    <property type="match status" value="1"/>
</dbReference>
<dbReference type="SUPFAM" id="SSF53850">
    <property type="entry name" value="Periplasmic binding protein-like II"/>
    <property type="match status" value="1"/>
</dbReference>
<feature type="compositionally biased region" description="Basic residues" evidence="1">
    <location>
        <begin position="657"/>
        <end position="669"/>
    </location>
</feature>
<dbReference type="SMART" id="SM00086">
    <property type="entry name" value="PAC"/>
    <property type="match status" value="1"/>
</dbReference>
<protein>
    <submittedName>
        <fullName evidence="7">Diguanylate cyclase domain-containing protein</fullName>
        <ecNumber evidence="7">2.7.7.65</ecNumber>
    </submittedName>
</protein>
<name>A0ABV9GY65_9BURK</name>
<dbReference type="CDD" id="cd01949">
    <property type="entry name" value="GGDEF"/>
    <property type="match status" value="1"/>
</dbReference>
<dbReference type="CDD" id="cd00130">
    <property type="entry name" value="PAS"/>
    <property type="match status" value="1"/>
</dbReference>
<dbReference type="InterPro" id="IPR029787">
    <property type="entry name" value="Nucleotide_cyclase"/>
</dbReference>
<dbReference type="RefSeq" id="WP_377724993.1">
    <property type="nucleotide sequence ID" value="NZ_JBHSEW010000004.1"/>
</dbReference>
<dbReference type="Gene3D" id="3.40.190.10">
    <property type="entry name" value="Periplasmic binding protein-like II"/>
    <property type="match status" value="2"/>
</dbReference>
<keyword evidence="2" id="KW-1133">Transmembrane helix</keyword>
<evidence type="ECO:0000313" key="7">
    <source>
        <dbReference type="EMBL" id="MFC4621871.1"/>
    </source>
</evidence>
<proteinExistence type="predicted"/>
<keyword evidence="8" id="KW-1185">Reference proteome</keyword>
<keyword evidence="2" id="KW-0472">Membrane</keyword>
<dbReference type="Pfam" id="PF09084">
    <property type="entry name" value="NMT1"/>
    <property type="match status" value="1"/>
</dbReference>
<dbReference type="InterPro" id="IPR035965">
    <property type="entry name" value="PAS-like_dom_sf"/>
</dbReference>
<dbReference type="InterPro" id="IPR043128">
    <property type="entry name" value="Rev_trsase/Diguanyl_cyclase"/>
</dbReference>
<evidence type="ECO:0000313" key="8">
    <source>
        <dbReference type="Proteomes" id="UP001595967"/>
    </source>
</evidence>
<dbReference type="PANTHER" id="PTHR46663">
    <property type="entry name" value="DIGUANYLATE CYCLASE DGCT-RELATED"/>
    <property type="match status" value="1"/>
</dbReference>
<evidence type="ECO:0000256" key="3">
    <source>
        <dbReference type="SAM" id="SignalP"/>
    </source>
</evidence>
<feature type="transmembrane region" description="Helical" evidence="2">
    <location>
        <begin position="334"/>
        <end position="357"/>
    </location>
</feature>
<feature type="compositionally biased region" description="Pro residues" evidence="1">
    <location>
        <begin position="670"/>
        <end position="682"/>
    </location>
</feature>
<dbReference type="InterPro" id="IPR001610">
    <property type="entry name" value="PAC"/>
</dbReference>
<evidence type="ECO:0000256" key="2">
    <source>
        <dbReference type="SAM" id="Phobius"/>
    </source>
</evidence>
<organism evidence="7 8">
    <name type="scientific">Comamonas nitrativorans</name>
    <dbReference type="NCBI Taxonomy" id="108437"/>
    <lineage>
        <taxon>Bacteria</taxon>
        <taxon>Pseudomonadati</taxon>
        <taxon>Pseudomonadota</taxon>
        <taxon>Betaproteobacteria</taxon>
        <taxon>Burkholderiales</taxon>
        <taxon>Comamonadaceae</taxon>
        <taxon>Comamonas</taxon>
    </lineage>
</organism>
<feature type="domain" description="GGDEF" evidence="6">
    <location>
        <begin position="534"/>
        <end position="667"/>
    </location>
</feature>
<dbReference type="NCBIfam" id="TIGR00254">
    <property type="entry name" value="GGDEF"/>
    <property type="match status" value="1"/>
</dbReference>
<comment type="caution">
    <text evidence="7">The sequence shown here is derived from an EMBL/GenBank/DDBJ whole genome shotgun (WGS) entry which is preliminary data.</text>
</comment>
<dbReference type="InterPro" id="IPR013767">
    <property type="entry name" value="PAS_fold"/>
</dbReference>
<dbReference type="Pfam" id="PF00989">
    <property type="entry name" value="PAS"/>
    <property type="match status" value="1"/>
</dbReference>
<keyword evidence="7" id="KW-0548">Nucleotidyltransferase</keyword>
<gene>
    <name evidence="7" type="ORF">ACFO3A_06530</name>
</gene>
<evidence type="ECO:0000256" key="1">
    <source>
        <dbReference type="SAM" id="MobiDB-lite"/>
    </source>
</evidence>
<dbReference type="InterPro" id="IPR000160">
    <property type="entry name" value="GGDEF_dom"/>
</dbReference>
<dbReference type="Proteomes" id="UP001595967">
    <property type="component" value="Unassembled WGS sequence"/>
</dbReference>
<feature type="domain" description="PAS" evidence="4">
    <location>
        <begin position="373"/>
        <end position="434"/>
    </location>
</feature>
<dbReference type="Gene3D" id="3.30.450.20">
    <property type="entry name" value="PAS domain"/>
    <property type="match status" value="1"/>
</dbReference>
<dbReference type="InterPro" id="IPR015168">
    <property type="entry name" value="SsuA/THI5"/>
</dbReference>
<accession>A0ABV9GY65</accession>
<reference evidence="8" key="1">
    <citation type="journal article" date="2019" name="Int. J. Syst. Evol. Microbiol.">
        <title>The Global Catalogue of Microorganisms (GCM) 10K type strain sequencing project: providing services to taxonomists for standard genome sequencing and annotation.</title>
        <authorList>
            <consortium name="The Broad Institute Genomics Platform"/>
            <consortium name="The Broad Institute Genome Sequencing Center for Infectious Disease"/>
            <person name="Wu L."/>
            <person name="Ma J."/>
        </authorList>
    </citation>
    <scope>NUCLEOTIDE SEQUENCE [LARGE SCALE GENOMIC DNA]</scope>
    <source>
        <strain evidence="8">JCM 11650</strain>
    </source>
</reference>
<dbReference type="SMART" id="SM00267">
    <property type="entry name" value="GGDEF"/>
    <property type="match status" value="1"/>
</dbReference>
<evidence type="ECO:0000259" key="4">
    <source>
        <dbReference type="PROSITE" id="PS50112"/>
    </source>
</evidence>
<dbReference type="PROSITE" id="PS50887">
    <property type="entry name" value="GGDEF"/>
    <property type="match status" value="1"/>
</dbReference>
<sequence>MSAPPPLSRMRPATLLACFLLSLPGLFAGPTHAATAVSLQLKWRHAFQFAGYYAAQQQGYYREAGLEVDIRPGTPDSDPVQDVIEGQADFGIGTSGLVQSRAAGLPVQVLGVVLQHSPQVLLTHADKPLHLLREQGNPPTMLEASAGELLAYLAEENISPKTLRLLPHSGDVRDLASGKVAIMSGYSSYEPFQLNQLGVPFHIYTPRRTGIDFYGDNLFASEVLTRSRPALAHAFWDASVRGWKYALAHREEVIDLILHDYAPDLSRAFLEFEAEQIIQLMQPDLVEVGYMTRERWQQIAATYARLGLVPPGFDVQPLLFQSAKDRQLQQARNALTRTLVGAAMLVLLGIVVIVYIYRTNQRLRSTQTRLRLSESRYRMLTEEMKDVIWTVDVETLRFSYVSPSVQPLLGYSAEEVLQNGLPGAREAIERIVQPGLPRFKAGDITSGGHETITLELRHKDGQTLWAEVICHLMHNPENQRIELQGITRDITERKRQQERIAHMAQHDALTGLANRSLFSEHFQQARAFADRDQHAMALIYMDLDKFKPVNDTCGHLVGDRLLCAVGTRINACVRGSDIVARIGGDEFLILLSRVRDASSAMQVAQKIHLALKQPFEIDGHRLEISSSQGVALYPEHGRTEAELTKCADTAMYQAKNRGRNRVRLYRPHPRSAPPQNPPPEGR</sequence>
<evidence type="ECO:0000259" key="5">
    <source>
        <dbReference type="PROSITE" id="PS50113"/>
    </source>
</evidence>
<keyword evidence="7" id="KW-0808">Transferase</keyword>
<feature type="chain" id="PRO_5045062648" evidence="3">
    <location>
        <begin position="34"/>
        <end position="682"/>
    </location>
</feature>
<dbReference type="SMART" id="SM00091">
    <property type="entry name" value="PAS"/>
    <property type="match status" value="1"/>
</dbReference>
<dbReference type="InterPro" id="IPR000700">
    <property type="entry name" value="PAS-assoc_C"/>
</dbReference>
<dbReference type="NCBIfam" id="TIGR00229">
    <property type="entry name" value="sensory_box"/>
    <property type="match status" value="1"/>
</dbReference>
<dbReference type="Pfam" id="PF00990">
    <property type="entry name" value="GGDEF"/>
    <property type="match status" value="1"/>
</dbReference>
<dbReference type="PROSITE" id="PS50113">
    <property type="entry name" value="PAC"/>
    <property type="match status" value="1"/>
</dbReference>
<feature type="domain" description="PAC" evidence="5">
    <location>
        <begin position="450"/>
        <end position="502"/>
    </location>
</feature>
<dbReference type="PROSITE" id="PS50112">
    <property type="entry name" value="PAS"/>
    <property type="match status" value="1"/>
</dbReference>
<dbReference type="GO" id="GO:0052621">
    <property type="term" value="F:diguanylate cyclase activity"/>
    <property type="evidence" value="ECO:0007669"/>
    <property type="project" value="UniProtKB-EC"/>
</dbReference>